<dbReference type="AlphaFoldDB" id="A0AAF3F4K1"/>
<dbReference type="Proteomes" id="UP000887575">
    <property type="component" value="Unassembled WGS sequence"/>
</dbReference>
<accession>A0AAF3F4K1</accession>
<protein>
    <submittedName>
        <fullName evidence="2">Uncharacterized protein</fullName>
    </submittedName>
</protein>
<sequence length="104" mass="11765">MYEELLIGMEFDVAVGFLTKLPDTITSNELFRNIDYLMRTNGSSENGKGRKKFNQILQEVNERICGSSNFNGNTPSIHQITENLQGMKMSKSLSEFVNDLLKSP</sequence>
<evidence type="ECO:0000313" key="1">
    <source>
        <dbReference type="Proteomes" id="UP000887575"/>
    </source>
</evidence>
<dbReference type="WBParaSite" id="MBELARI_LOCUS2146">
    <property type="protein sequence ID" value="MBELARI_LOCUS2146"/>
    <property type="gene ID" value="MBELARI_LOCUS2146"/>
</dbReference>
<proteinExistence type="predicted"/>
<reference evidence="2" key="1">
    <citation type="submission" date="2024-02" db="UniProtKB">
        <authorList>
            <consortium name="WormBaseParasite"/>
        </authorList>
    </citation>
    <scope>IDENTIFICATION</scope>
</reference>
<name>A0AAF3F4K1_9BILA</name>
<organism evidence="1 2">
    <name type="scientific">Mesorhabditis belari</name>
    <dbReference type="NCBI Taxonomy" id="2138241"/>
    <lineage>
        <taxon>Eukaryota</taxon>
        <taxon>Metazoa</taxon>
        <taxon>Ecdysozoa</taxon>
        <taxon>Nematoda</taxon>
        <taxon>Chromadorea</taxon>
        <taxon>Rhabditida</taxon>
        <taxon>Rhabditina</taxon>
        <taxon>Rhabditomorpha</taxon>
        <taxon>Rhabditoidea</taxon>
        <taxon>Rhabditidae</taxon>
        <taxon>Mesorhabditinae</taxon>
        <taxon>Mesorhabditis</taxon>
    </lineage>
</organism>
<keyword evidence="1" id="KW-1185">Reference proteome</keyword>
<evidence type="ECO:0000313" key="2">
    <source>
        <dbReference type="WBParaSite" id="MBELARI_LOCUS2146"/>
    </source>
</evidence>